<dbReference type="GO" id="GO:0000073">
    <property type="term" value="P:initial mitotic spindle pole body separation"/>
    <property type="evidence" value="ECO:0007669"/>
    <property type="project" value="EnsemblFungi"/>
</dbReference>
<dbReference type="Proteomes" id="UP000001640">
    <property type="component" value="Chromosome 5"/>
</dbReference>
<feature type="region of interest" description="Disordered" evidence="17">
    <location>
        <begin position="1080"/>
        <end position="1102"/>
    </location>
</feature>
<dbReference type="InParanoid" id="G0VFR7"/>
<keyword evidence="10" id="KW-0206">Cytoskeleton</keyword>
<accession>G0VFR7</accession>
<keyword evidence="20" id="KW-1185">Reference proteome</keyword>
<evidence type="ECO:0000256" key="15">
    <source>
        <dbReference type="PROSITE-ProRule" id="PRU00283"/>
    </source>
</evidence>
<dbReference type="FunFam" id="3.40.850.10:FF:000051">
    <property type="entry name" value="Kinesin-like protein bimC"/>
    <property type="match status" value="1"/>
</dbReference>
<keyword evidence="2" id="KW-0963">Cytoplasm</keyword>
<evidence type="ECO:0000256" key="17">
    <source>
        <dbReference type="SAM" id="MobiDB-lite"/>
    </source>
</evidence>
<evidence type="ECO:0000256" key="16">
    <source>
        <dbReference type="SAM" id="Coils"/>
    </source>
</evidence>
<dbReference type="GO" id="GO:1990537">
    <property type="term" value="C:mitotic spindle polar microtubule"/>
    <property type="evidence" value="ECO:0007669"/>
    <property type="project" value="EnsemblFungi"/>
</dbReference>
<dbReference type="OrthoDB" id="3176171at2759"/>
<dbReference type="InterPro" id="IPR047241">
    <property type="entry name" value="KIF11-like_kin_motor_dom"/>
</dbReference>
<keyword evidence="8 16" id="KW-0175">Coiled coil</keyword>
<evidence type="ECO:0000256" key="2">
    <source>
        <dbReference type="ARBA" id="ARBA00022490"/>
    </source>
</evidence>
<evidence type="ECO:0000256" key="9">
    <source>
        <dbReference type="ARBA" id="ARBA00023175"/>
    </source>
</evidence>
<reference evidence="19 20" key="1">
    <citation type="journal article" date="2011" name="Proc. Natl. Acad. Sci. U.S.A.">
        <title>Evolutionary erosion of yeast sex chromosomes by mating-type switching accidents.</title>
        <authorList>
            <person name="Gordon J.L."/>
            <person name="Armisen D."/>
            <person name="Proux-Wera E."/>
            <person name="Oheigeartaigh S.S."/>
            <person name="Byrne K.P."/>
            <person name="Wolfe K.H."/>
        </authorList>
    </citation>
    <scope>NUCLEOTIDE SEQUENCE [LARGE SCALE GENOMIC DNA]</scope>
    <source>
        <strain evidence="20">ATCC 76901 / BCRC 22586 / CBS 4309 / NBRC 1992 / NRRL Y-12630</strain>
    </source>
</reference>
<evidence type="ECO:0000313" key="20">
    <source>
        <dbReference type="Proteomes" id="UP000001640"/>
    </source>
</evidence>
<reference key="2">
    <citation type="submission" date="2011-08" db="EMBL/GenBank/DDBJ databases">
        <title>Genome sequence of Naumovozyma castellii.</title>
        <authorList>
            <person name="Gordon J.L."/>
            <person name="Armisen D."/>
            <person name="Proux-Wera E."/>
            <person name="OhEigeartaigh S.S."/>
            <person name="Byrne K.P."/>
            <person name="Wolfe K.H."/>
        </authorList>
    </citation>
    <scope>NUCLEOTIDE SEQUENCE</scope>
    <source>
        <strain>Type strain:CBS 4309</strain>
    </source>
</reference>
<keyword evidence="11" id="KW-0131">Cell cycle</keyword>
<dbReference type="GO" id="GO:0007019">
    <property type="term" value="P:microtubule depolymerization"/>
    <property type="evidence" value="ECO:0007669"/>
    <property type="project" value="EnsemblFungi"/>
</dbReference>
<dbReference type="PROSITE" id="PS00411">
    <property type="entry name" value="KINESIN_MOTOR_1"/>
    <property type="match status" value="1"/>
</dbReference>
<dbReference type="GO" id="GO:0051301">
    <property type="term" value="P:cell division"/>
    <property type="evidence" value="ECO:0007669"/>
    <property type="project" value="UniProtKB-KW"/>
</dbReference>
<dbReference type="Gene3D" id="3.40.850.10">
    <property type="entry name" value="Kinesin motor domain"/>
    <property type="match status" value="1"/>
</dbReference>
<dbReference type="InterPro" id="IPR027417">
    <property type="entry name" value="P-loop_NTPase"/>
</dbReference>
<dbReference type="InterPro" id="IPR036961">
    <property type="entry name" value="Kinesin_motor_dom_sf"/>
</dbReference>
<proteinExistence type="inferred from homology"/>
<protein>
    <recommendedName>
        <fullName evidence="14">Kinesin-like protein KIP1</fullName>
    </recommendedName>
</protein>
<keyword evidence="7 15" id="KW-0067">ATP-binding</keyword>
<dbReference type="FunCoup" id="G0VFR7">
    <property type="interactions" value="1144"/>
</dbReference>
<dbReference type="Pfam" id="PF00225">
    <property type="entry name" value="Kinesin"/>
    <property type="match status" value="1"/>
</dbReference>
<evidence type="ECO:0000256" key="1">
    <source>
        <dbReference type="ARBA" id="ARBA00004186"/>
    </source>
</evidence>
<evidence type="ECO:0000256" key="7">
    <source>
        <dbReference type="ARBA" id="ARBA00022840"/>
    </source>
</evidence>
<feature type="coiled-coil region" evidence="16">
    <location>
        <begin position="424"/>
        <end position="512"/>
    </location>
</feature>
<name>G0VFR7_NAUCA</name>
<dbReference type="GO" id="GO:0008574">
    <property type="term" value="F:plus-end-directed microtubule motor activity"/>
    <property type="evidence" value="ECO:0007669"/>
    <property type="project" value="TreeGrafter"/>
</dbReference>
<dbReference type="EMBL" id="HE576756">
    <property type="protein sequence ID" value="CCC70334.1"/>
    <property type="molecule type" value="Genomic_DNA"/>
</dbReference>
<dbReference type="GeneID" id="96903965"/>
<keyword evidence="5 15" id="KW-0547">Nucleotide-binding</keyword>
<dbReference type="STRING" id="1064592.G0VFR7"/>
<dbReference type="AlphaFoldDB" id="G0VFR7"/>
<evidence type="ECO:0000256" key="12">
    <source>
        <dbReference type="ARBA" id="ARBA00034704"/>
    </source>
</evidence>
<organism evidence="19 20">
    <name type="scientific">Naumovozyma castellii</name>
    <name type="common">Yeast</name>
    <name type="synonym">Saccharomyces castellii</name>
    <dbReference type="NCBI Taxonomy" id="27288"/>
    <lineage>
        <taxon>Eukaryota</taxon>
        <taxon>Fungi</taxon>
        <taxon>Dikarya</taxon>
        <taxon>Ascomycota</taxon>
        <taxon>Saccharomycotina</taxon>
        <taxon>Saccharomycetes</taxon>
        <taxon>Saccharomycetales</taxon>
        <taxon>Saccharomycetaceae</taxon>
        <taxon>Naumovozyma</taxon>
    </lineage>
</organism>
<dbReference type="GO" id="GO:0008017">
    <property type="term" value="F:microtubule binding"/>
    <property type="evidence" value="ECO:0007669"/>
    <property type="project" value="InterPro"/>
</dbReference>
<evidence type="ECO:0000256" key="4">
    <source>
        <dbReference type="ARBA" id="ARBA00022701"/>
    </source>
</evidence>
<feature type="binding site" evidence="15">
    <location>
        <begin position="149"/>
        <end position="156"/>
    </location>
    <ligand>
        <name>ATP</name>
        <dbReference type="ChEBI" id="CHEBI:30616"/>
    </ligand>
</feature>
<evidence type="ECO:0000256" key="6">
    <source>
        <dbReference type="ARBA" id="ARBA00022776"/>
    </source>
</evidence>
<feature type="region of interest" description="Disordered" evidence="17">
    <location>
        <begin position="1"/>
        <end position="58"/>
    </location>
</feature>
<comment type="subcellular location">
    <subcellularLocation>
        <location evidence="1">Cytoplasm</location>
        <location evidence="1">Cytoskeleton</location>
        <location evidence="1">Spindle</location>
    </subcellularLocation>
</comment>
<gene>
    <name evidence="19" type="primary">NCAS0E02640</name>
    <name evidence="19" type="ordered locus">NCAS_0E02640</name>
</gene>
<evidence type="ECO:0000256" key="5">
    <source>
        <dbReference type="ARBA" id="ARBA00022741"/>
    </source>
</evidence>
<dbReference type="CDD" id="cd01364">
    <property type="entry name" value="KISc_BimC_Eg5"/>
    <property type="match status" value="1"/>
</dbReference>
<sequence>MPNNTTITGLSRKASLPQPSLMSQNHRMPSSTTAAARRSAARRRTTIPSTTTTTTTTNNNIKVYVRCRSRNEREIQEKSSVVISTLGAPQSTQLLLSNPLLPLAYAKRTYTFDRVFGAESDQESVFNDAAKNYIHEMLEGYNCTVFAYGQTGTGKTYTMSGDLNILGGDLDSNTMVLLGEHAGIIPRVLVELFRWLDGNEGYSVKVSFLELYNERLKDLLASEQSEEENIRIFDNVSASSSIMVKGMEEIYINSAHQGLQLLMDGSIKRKVAATKCNDLSSRSHTVFTITTNITKLDPVSGEQYVKTGKLNLVDLAGSENINRSGAENKRAQEAGLINKSLLTLGRVINALVDHTQHIPYRESKLTRLLQDSLGGKTKTCIIATISPAKISMDETISTLEYATRAKSIKNTPQVNQSMSKDSCINEYVHEIERLRQELKTSRQKDGISITQDQFDLYESNGILVDEQKTKIQNMEEQIQRFKDKYVKQTELNKNLESRLKQNELQTIQLKSQRTQLLSLLENFQSNSNHYIERVTKIHDSNTHLIQQLAQQRSELHNGSITYVKSVTEAMSGISDQQKELSELRNVLQSYNDKFKHVITGIFTELEDKVKDTRKSTLEPLTSMNLRLILDMIGELRDDISTRFEMLKKPRTEDTTKIFKAHQDIIETCFSHINEYCDSMEKVLTTSINQFQAHSLPSSFDIFQDKTKKELDELMNIIKTQKQYAMNLEQQIIEEKKRSKRLNIHIKELQSYFEEFVTPQRQTMFQTIIDMIENSRQKQHEVDMTILNKSQAILSNMDMESNATNEKNLQKLQIQSSNSLNIIDKNLHELPQKFELMYSKEKLSLQDKLADIPLSSSMRKLTEILEKMSSEETSKPVSMAIKDHAQSLETSIFDADAQIKSLVEKLSTMAGRDFTEKRNELQSISQTLDQLYKYILHDYKGNVTQLYETQSDIMSNHCTGVDKIVDSLDVPIKAYSKPKYPPTLSETTINELPEFQIPENVHIFTDLKKDIQNHSHSPNQKSIVDVLSNVPSTPVPIPDQPLPKVLVPKSINSNTKRAHTLPSTFKNKLNKNLALNNLKRRFTEEPTQDHGIEHDKKVKVDTD</sequence>
<dbReference type="InterPro" id="IPR019821">
    <property type="entry name" value="Kinesin_motor_CS"/>
</dbReference>
<keyword evidence="3" id="KW-0132">Cell division</keyword>
<dbReference type="RefSeq" id="XP_003676693.1">
    <property type="nucleotide sequence ID" value="XM_003676645.1"/>
</dbReference>
<feature type="compositionally biased region" description="Polar residues" evidence="17">
    <location>
        <begin position="17"/>
        <end position="29"/>
    </location>
</feature>
<dbReference type="PRINTS" id="PR00380">
    <property type="entry name" value="KINESINHEAVY"/>
</dbReference>
<comment type="similarity">
    <text evidence="12">Belongs to the TRAFAC class myosin-kinesin ATPase superfamily. Kinesin family. KIN-5/BimC subfamily.</text>
</comment>
<keyword evidence="4" id="KW-0493">Microtubule</keyword>
<evidence type="ECO:0000256" key="3">
    <source>
        <dbReference type="ARBA" id="ARBA00022618"/>
    </source>
</evidence>
<evidence type="ECO:0000259" key="18">
    <source>
        <dbReference type="PROSITE" id="PS50067"/>
    </source>
</evidence>
<dbReference type="OMA" id="IYIKSAH"/>
<dbReference type="InterPro" id="IPR047149">
    <property type="entry name" value="KIF11-like"/>
</dbReference>
<dbReference type="GO" id="GO:0030543">
    <property type="term" value="P:2-micrometer plasmid partitioning"/>
    <property type="evidence" value="ECO:0007669"/>
    <property type="project" value="EnsemblFungi"/>
</dbReference>
<dbReference type="PANTHER" id="PTHR47970:SF19">
    <property type="entry name" value="KINESIN-LIKE PROTEIN KIP1"/>
    <property type="match status" value="1"/>
</dbReference>
<dbReference type="SMART" id="SM00129">
    <property type="entry name" value="KISc"/>
    <property type="match status" value="1"/>
</dbReference>
<keyword evidence="9 15" id="KW-0505">Motor protein</keyword>
<dbReference type="GO" id="GO:0098653">
    <property type="term" value="P:centromere clustering"/>
    <property type="evidence" value="ECO:0007669"/>
    <property type="project" value="EnsemblFungi"/>
</dbReference>
<feature type="compositionally biased region" description="Low complexity" evidence="17">
    <location>
        <begin position="46"/>
        <end position="57"/>
    </location>
</feature>
<comment type="function">
    <text evidence="13">Required for assembly of the mitotic spindle. Interacts with spindle microtubules to produce an outwardly directed force acting upon the poles. Following spindle assembly, CIN8 and KIP1 apparently act to oppose a force that draws separated poles back together. This force seems to be mediate by KAR3.</text>
</comment>
<dbReference type="InterPro" id="IPR001752">
    <property type="entry name" value="Kinesin_motor_dom"/>
</dbReference>
<dbReference type="GO" id="GO:0005524">
    <property type="term" value="F:ATP binding"/>
    <property type="evidence" value="ECO:0007669"/>
    <property type="project" value="UniProtKB-UniRule"/>
</dbReference>
<dbReference type="GO" id="GO:0007018">
    <property type="term" value="P:microtubule-based movement"/>
    <property type="evidence" value="ECO:0007669"/>
    <property type="project" value="InterPro"/>
</dbReference>
<dbReference type="GO" id="GO:0005634">
    <property type="term" value="C:nucleus"/>
    <property type="evidence" value="ECO:0007669"/>
    <property type="project" value="TreeGrafter"/>
</dbReference>
<dbReference type="GO" id="GO:0000776">
    <property type="term" value="C:kinetochore"/>
    <property type="evidence" value="ECO:0007669"/>
    <property type="project" value="EnsemblFungi"/>
</dbReference>
<dbReference type="KEGG" id="ncs:NCAS_0E02640"/>
<evidence type="ECO:0000256" key="11">
    <source>
        <dbReference type="ARBA" id="ARBA00023306"/>
    </source>
</evidence>
<dbReference type="eggNOG" id="KOG0243">
    <property type="taxonomic scope" value="Eukaryota"/>
</dbReference>
<evidence type="ECO:0000256" key="14">
    <source>
        <dbReference type="ARBA" id="ARBA00074599"/>
    </source>
</evidence>
<keyword evidence="6" id="KW-0498">Mitosis</keyword>
<evidence type="ECO:0000313" key="19">
    <source>
        <dbReference type="EMBL" id="CCC70334.1"/>
    </source>
</evidence>
<dbReference type="PANTHER" id="PTHR47970">
    <property type="entry name" value="KINESIN-LIKE PROTEIN KIF11"/>
    <property type="match status" value="1"/>
</dbReference>
<feature type="domain" description="Kinesin motor" evidence="18">
    <location>
        <begin position="60"/>
        <end position="408"/>
    </location>
</feature>
<evidence type="ECO:0000256" key="8">
    <source>
        <dbReference type="ARBA" id="ARBA00023054"/>
    </source>
</evidence>
<dbReference type="SUPFAM" id="SSF52540">
    <property type="entry name" value="P-loop containing nucleoside triphosphate hydrolases"/>
    <property type="match status" value="1"/>
</dbReference>
<dbReference type="PROSITE" id="PS50067">
    <property type="entry name" value="KINESIN_MOTOR_2"/>
    <property type="match status" value="1"/>
</dbReference>
<evidence type="ECO:0000256" key="13">
    <source>
        <dbReference type="ARBA" id="ARBA00059896"/>
    </source>
</evidence>
<evidence type="ECO:0000256" key="10">
    <source>
        <dbReference type="ARBA" id="ARBA00023212"/>
    </source>
</evidence>
<dbReference type="HOGENOM" id="CLU_001485_33_2_1"/>